<feature type="transmembrane region" description="Helical" evidence="1">
    <location>
        <begin position="190"/>
        <end position="211"/>
    </location>
</feature>
<dbReference type="Pfam" id="PF02517">
    <property type="entry name" value="Rce1-like"/>
    <property type="match status" value="1"/>
</dbReference>
<evidence type="ECO:0000256" key="1">
    <source>
        <dbReference type="SAM" id="Phobius"/>
    </source>
</evidence>
<dbReference type="EMBL" id="BMGI01000001">
    <property type="protein sequence ID" value="GGD22119.1"/>
    <property type="molecule type" value="Genomic_DNA"/>
</dbReference>
<keyword evidence="1" id="KW-0812">Transmembrane</keyword>
<evidence type="ECO:0000313" key="3">
    <source>
        <dbReference type="EMBL" id="GGD22119.1"/>
    </source>
</evidence>
<sequence>MKTSAADTFLSRHPFLSFAAIAYGISWSAWVFGLTQGEGTLATLAHYSGGFGPLLAGLIMVVALGRDPWAWAKGLLKWRVAPRWYVFVLGWPVLLVAITSVLFVGLGYRIDLGLVPERLASYAPVFLVMALIGGGNEEPGWRGFALPTLQDRLSPLRATLLLGIVWAFWHLPLLWGDPTVRAGEVPLSDLALRVGLLLVSITAHAFWYTWLMNRTGSVLLCLVLHAGYNTANGLLVLVPEAEMHGAAEEILLPLMTGVVVASVIMLIVATRGRLGKPA</sequence>
<feature type="transmembrane region" description="Helical" evidence="1">
    <location>
        <begin position="218"/>
        <end position="238"/>
    </location>
</feature>
<feature type="transmembrane region" description="Helical" evidence="1">
    <location>
        <begin position="12"/>
        <end position="32"/>
    </location>
</feature>
<feature type="transmembrane region" description="Helical" evidence="1">
    <location>
        <begin position="119"/>
        <end position="135"/>
    </location>
</feature>
<dbReference type="PANTHER" id="PTHR35797">
    <property type="entry name" value="PROTEASE-RELATED"/>
    <property type="match status" value="1"/>
</dbReference>
<keyword evidence="1" id="KW-0472">Membrane</keyword>
<dbReference type="RefSeq" id="WP_188525862.1">
    <property type="nucleotide sequence ID" value="NZ_BMGI01000001.1"/>
</dbReference>
<comment type="caution">
    <text evidence="3">The sequence shown here is derived from an EMBL/GenBank/DDBJ whole genome shotgun (WGS) entry which is preliminary data.</text>
</comment>
<dbReference type="InterPro" id="IPR003675">
    <property type="entry name" value="Rce1/LyrA-like_dom"/>
</dbReference>
<feature type="transmembrane region" description="Helical" evidence="1">
    <location>
        <begin position="44"/>
        <end position="64"/>
    </location>
</feature>
<organism evidence="3 4">
    <name type="scientific">Sinisalibacter lacisalsi</name>
    <dbReference type="NCBI Taxonomy" id="1526570"/>
    <lineage>
        <taxon>Bacteria</taxon>
        <taxon>Pseudomonadati</taxon>
        <taxon>Pseudomonadota</taxon>
        <taxon>Alphaproteobacteria</taxon>
        <taxon>Rhodobacterales</taxon>
        <taxon>Roseobacteraceae</taxon>
        <taxon>Sinisalibacter</taxon>
    </lineage>
</organism>
<protein>
    <submittedName>
        <fullName evidence="3">CAAX amino protease</fullName>
    </submittedName>
</protein>
<proteinExistence type="predicted"/>
<evidence type="ECO:0000313" key="4">
    <source>
        <dbReference type="Proteomes" id="UP000617355"/>
    </source>
</evidence>
<dbReference type="GO" id="GO:0008233">
    <property type="term" value="F:peptidase activity"/>
    <property type="evidence" value="ECO:0007669"/>
    <property type="project" value="UniProtKB-KW"/>
</dbReference>
<dbReference type="InterPro" id="IPR042150">
    <property type="entry name" value="MmRce1-like"/>
</dbReference>
<feature type="domain" description="CAAX prenyl protease 2/Lysostaphin resistance protein A-like" evidence="2">
    <location>
        <begin position="122"/>
        <end position="230"/>
    </location>
</feature>
<feature type="transmembrane region" description="Helical" evidence="1">
    <location>
        <begin position="156"/>
        <end position="175"/>
    </location>
</feature>
<feature type="transmembrane region" description="Helical" evidence="1">
    <location>
        <begin position="84"/>
        <end position="107"/>
    </location>
</feature>
<feature type="transmembrane region" description="Helical" evidence="1">
    <location>
        <begin position="250"/>
        <end position="269"/>
    </location>
</feature>
<keyword evidence="3" id="KW-0645">Protease</keyword>
<reference evidence="4" key="1">
    <citation type="journal article" date="2019" name="Int. J. Syst. Evol. Microbiol.">
        <title>The Global Catalogue of Microorganisms (GCM) 10K type strain sequencing project: providing services to taxonomists for standard genome sequencing and annotation.</title>
        <authorList>
            <consortium name="The Broad Institute Genomics Platform"/>
            <consortium name="The Broad Institute Genome Sequencing Center for Infectious Disease"/>
            <person name="Wu L."/>
            <person name="Ma J."/>
        </authorList>
    </citation>
    <scope>NUCLEOTIDE SEQUENCE [LARGE SCALE GENOMIC DNA]</scope>
    <source>
        <strain evidence="4">CGMCC 1.12922</strain>
    </source>
</reference>
<name>A0ABQ1QBJ0_9RHOB</name>
<keyword evidence="3" id="KW-0378">Hydrolase</keyword>
<keyword evidence="4" id="KW-1185">Reference proteome</keyword>
<keyword evidence="1" id="KW-1133">Transmembrane helix</keyword>
<gene>
    <name evidence="3" type="ORF">GCM10011358_03220</name>
</gene>
<evidence type="ECO:0000259" key="2">
    <source>
        <dbReference type="Pfam" id="PF02517"/>
    </source>
</evidence>
<dbReference type="Proteomes" id="UP000617355">
    <property type="component" value="Unassembled WGS sequence"/>
</dbReference>
<dbReference type="GO" id="GO:0006508">
    <property type="term" value="P:proteolysis"/>
    <property type="evidence" value="ECO:0007669"/>
    <property type="project" value="UniProtKB-KW"/>
</dbReference>
<accession>A0ABQ1QBJ0</accession>
<dbReference type="PANTHER" id="PTHR35797:SF1">
    <property type="entry name" value="PROTEASE"/>
    <property type="match status" value="1"/>
</dbReference>